<dbReference type="GO" id="GO:0008104">
    <property type="term" value="P:intracellular protein localization"/>
    <property type="evidence" value="ECO:0007669"/>
    <property type="project" value="TreeGrafter"/>
</dbReference>
<dbReference type="InterPro" id="IPR046851">
    <property type="entry name" value="NBCH_WD40"/>
</dbReference>
<dbReference type="FunFam" id="1.10.1540.10:FF:000001">
    <property type="entry name" value="neurobeachin isoform X1"/>
    <property type="match status" value="1"/>
</dbReference>
<feature type="repeat" description="WD" evidence="3">
    <location>
        <begin position="892"/>
        <end position="925"/>
    </location>
</feature>
<dbReference type="InterPro" id="IPR011993">
    <property type="entry name" value="PH-like_dom_sf"/>
</dbReference>
<comment type="caution">
    <text evidence="7">The sequence shown here is derived from an EMBL/GenBank/DDBJ whole genome shotgun (WGS) entry which is preliminary data.</text>
</comment>
<dbReference type="InterPro" id="IPR023362">
    <property type="entry name" value="PH-BEACH_dom"/>
</dbReference>
<dbReference type="PROSITE" id="PS50294">
    <property type="entry name" value="WD_REPEATS_REGION"/>
    <property type="match status" value="1"/>
</dbReference>
<feature type="compositionally biased region" description="Basic and acidic residues" evidence="4">
    <location>
        <begin position="1022"/>
        <end position="1042"/>
    </location>
</feature>
<dbReference type="SUPFAM" id="SSF50978">
    <property type="entry name" value="WD40 repeat-like"/>
    <property type="match status" value="1"/>
</dbReference>
<dbReference type="Pfam" id="PF02138">
    <property type="entry name" value="Beach"/>
    <property type="match status" value="1"/>
</dbReference>
<evidence type="ECO:0000256" key="1">
    <source>
        <dbReference type="ARBA" id="ARBA00022574"/>
    </source>
</evidence>
<dbReference type="AlphaFoldDB" id="A0AAV7ZJY7"/>
<dbReference type="Gene3D" id="2.30.29.30">
    <property type="entry name" value="Pleckstrin-homology domain (PH domain)/Phosphotyrosine-binding domain (PTB)"/>
    <property type="match status" value="1"/>
</dbReference>
<dbReference type="Gene3D" id="2.130.10.10">
    <property type="entry name" value="YVTN repeat-like/Quinoprotein amine dehydrogenase"/>
    <property type="match status" value="2"/>
</dbReference>
<feature type="domain" description="BEACH" evidence="5">
    <location>
        <begin position="459"/>
        <end position="752"/>
    </location>
</feature>
<feature type="region of interest" description="Disordered" evidence="4">
    <location>
        <begin position="1014"/>
        <end position="1044"/>
    </location>
</feature>
<dbReference type="EMBL" id="JANTQA010000029">
    <property type="protein sequence ID" value="KAJ3441381.1"/>
    <property type="molecule type" value="Genomic_DNA"/>
</dbReference>
<evidence type="ECO:0000256" key="3">
    <source>
        <dbReference type="PROSITE-ProRule" id="PRU00221"/>
    </source>
</evidence>
<dbReference type="GO" id="GO:0005829">
    <property type="term" value="C:cytosol"/>
    <property type="evidence" value="ECO:0007669"/>
    <property type="project" value="TreeGrafter"/>
</dbReference>
<dbReference type="InterPro" id="IPR036322">
    <property type="entry name" value="WD40_repeat_dom_sf"/>
</dbReference>
<accession>A0AAV7ZJY7</accession>
<dbReference type="Pfam" id="PF14844">
    <property type="entry name" value="PH_BEACH"/>
    <property type="match status" value="1"/>
</dbReference>
<dbReference type="CDD" id="cd06071">
    <property type="entry name" value="Beach"/>
    <property type="match status" value="1"/>
</dbReference>
<dbReference type="PROSITE" id="PS50197">
    <property type="entry name" value="BEACH"/>
    <property type="match status" value="1"/>
</dbReference>
<dbReference type="GO" id="GO:0016020">
    <property type="term" value="C:membrane"/>
    <property type="evidence" value="ECO:0007669"/>
    <property type="project" value="TreeGrafter"/>
</dbReference>
<dbReference type="GO" id="GO:0019901">
    <property type="term" value="F:protein kinase binding"/>
    <property type="evidence" value="ECO:0007669"/>
    <property type="project" value="TreeGrafter"/>
</dbReference>
<proteinExistence type="predicted"/>
<dbReference type="PANTHER" id="PTHR13743">
    <property type="entry name" value="BEIGE/BEACH-RELATED"/>
    <property type="match status" value="1"/>
</dbReference>
<dbReference type="InterPro" id="IPR015943">
    <property type="entry name" value="WD40/YVTN_repeat-like_dom_sf"/>
</dbReference>
<organism evidence="7 8">
    <name type="scientific">Anaeramoeba flamelloides</name>
    <dbReference type="NCBI Taxonomy" id="1746091"/>
    <lineage>
        <taxon>Eukaryota</taxon>
        <taxon>Metamonada</taxon>
        <taxon>Anaeramoebidae</taxon>
        <taxon>Anaeramoeba</taxon>
    </lineage>
</organism>
<evidence type="ECO:0000256" key="2">
    <source>
        <dbReference type="ARBA" id="ARBA00022737"/>
    </source>
</evidence>
<keyword evidence="1 3" id="KW-0853">WD repeat</keyword>
<gene>
    <name evidence="7" type="ORF">M0812_13391</name>
</gene>
<evidence type="ECO:0000313" key="8">
    <source>
        <dbReference type="Proteomes" id="UP001146793"/>
    </source>
</evidence>
<evidence type="ECO:0000256" key="4">
    <source>
        <dbReference type="SAM" id="MobiDB-lite"/>
    </source>
</evidence>
<protein>
    <submittedName>
        <fullName evidence="7">Uncharacterized protein</fullName>
    </submittedName>
</protein>
<dbReference type="InterPro" id="IPR001680">
    <property type="entry name" value="WD40_rpt"/>
</dbReference>
<sequence>MNFFENKNTYYSTNQMKVLYNSLIPLILNLIIFDNKNFKNNFILLTGMINIYSKLFSTIQFSELLKNILSHLFYSIKKKNQNTKNNEEKKNIIRSIKYLIKDYKDALSILPVIMNGGDFFTGKKNNSELFNLFNSKKWQLFFKDNFFRYHKNQKELFESKYLLNERKRKKKYFQIIKNIFWFQNNSQMELKFFNKNIKRKLIQKQREFKKELIFNKLNKLSQSNKIWKLILENLTNERAPFGNPNQFFYWKLDKTEDSFRRRLKLKRHYKFDPDFFNMASIKRDLKNQNLYTKKKKEEDLNLSLSANYENNKDKLKFDQLLNINEKNNNENLREQYLKLLQEKIVKNKKKKKIIYQTNCVLVKPTKLLDCKFQITSLKIKCCFHPNKEYNFKKQDKVWKLKKIKEIYKRKYKYRKTALEFFLIDQTNFFLNFPNIDKREKIYKLILKQKPKYLRIIDTGNPSEWFSNTNFLKEWQHRKISNFEYLMKLNTIAGRTVNDASQYPVFPWVIKDYTSDEIDLNDVKIFRDLSKPIGIQSPVVEREVKKRYKSLESIQTNLPPFHFGSHYSTPGSTAFYLIRLEPFTTLAVQLQDNTFDKSDRLFISLKNSWKNFLNFSCNVSELIPEFYYLPDFLENINNLNFGRKQNGRLVNHIKLPPWANGSRYEFIRIMREALESEYVSEHLHEWIDLIFGYKQRGEEAVKAKNVFYFLTYEENVNLDQIKNEDDRKAYELQIESFGQCPSQLVFNEPHPKRLTLKELMIKEINWKKIKTKKFVVDLSKCSLIFLNMIESRETIRKIFHSPNLVISIDQNRKIGVHEWLPEGRDFKIDESFNQKNKKLVSLINFDIDYNLNTFNYSNYFTILSDGETLISCGFFDSNFRLINLKNLTQTKTIYFHKNVVTCLQYDNNGNILVTGSLDSTICIWKITFKDKKKKKKKNFNNHNRDRNLKKKKFPKIIFKNICYGHDYGITCLDLSVDLDVIVSASKDKTVLIHNIINGKLVRSISLLQQKSEINQNNNGNKFKSNDGDEETNKGKSNDNDKDNTFLTNNQKYPTLIKICKNGEILIYCEPKLYLYTINGRYIKSRKIKKKINSWYFTNDHKHFIIAGERGLFQVHQLHNLDLIKNLSFDNTTINSVFLTKKNSQILLGMDNGQFVMVEIN</sequence>
<dbReference type="SMART" id="SM00320">
    <property type="entry name" value="WD40"/>
    <property type="match status" value="2"/>
</dbReference>
<dbReference type="InterPro" id="IPR036372">
    <property type="entry name" value="BEACH_dom_sf"/>
</dbReference>
<keyword evidence="2" id="KW-0677">Repeat</keyword>
<dbReference type="PROSITE" id="PS51783">
    <property type="entry name" value="PH_BEACH"/>
    <property type="match status" value="1"/>
</dbReference>
<dbReference type="SMART" id="SM01026">
    <property type="entry name" value="Beach"/>
    <property type="match status" value="1"/>
</dbReference>
<name>A0AAV7ZJY7_9EUKA</name>
<evidence type="ECO:0000259" key="5">
    <source>
        <dbReference type="PROSITE" id="PS50197"/>
    </source>
</evidence>
<evidence type="ECO:0000259" key="6">
    <source>
        <dbReference type="PROSITE" id="PS51783"/>
    </source>
</evidence>
<dbReference type="PANTHER" id="PTHR13743:SF112">
    <property type="entry name" value="BEACH DOMAIN-CONTAINING PROTEIN"/>
    <property type="match status" value="1"/>
</dbReference>
<dbReference type="SUPFAM" id="SSF81837">
    <property type="entry name" value="BEACH domain"/>
    <property type="match status" value="1"/>
</dbReference>
<dbReference type="PROSITE" id="PS50082">
    <property type="entry name" value="WD_REPEATS_2"/>
    <property type="match status" value="1"/>
</dbReference>
<dbReference type="Pfam" id="PF20426">
    <property type="entry name" value="NBCH_WD40"/>
    <property type="match status" value="1"/>
</dbReference>
<dbReference type="Proteomes" id="UP001146793">
    <property type="component" value="Unassembled WGS sequence"/>
</dbReference>
<dbReference type="InterPro" id="IPR000409">
    <property type="entry name" value="BEACH_dom"/>
</dbReference>
<dbReference type="Gene3D" id="1.10.1540.10">
    <property type="entry name" value="BEACH domain"/>
    <property type="match status" value="1"/>
</dbReference>
<dbReference type="InterPro" id="IPR050865">
    <property type="entry name" value="BEACH_Domain"/>
</dbReference>
<feature type="domain" description="BEACH-type PH" evidence="6">
    <location>
        <begin position="348"/>
        <end position="446"/>
    </location>
</feature>
<reference evidence="7" key="1">
    <citation type="submission" date="2022-08" db="EMBL/GenBank/DDBJ databases">
        <title>Novel sulphate-reducing endosymbionts in the free-living metamonad Anaeramoeba.</title>
        <authorList>
            <person name="Jerlstrom-Hultqvist J."/>
            <person name="Cepicka I."/>
            <person name="Gallot-Lavallee L."/>
            <person name="Salas-Leiva D."/>
            <person name="Curtis B.A."/>
            <person name="Zahonova K."/>
            <person name="Pipaliya S."/>
            <person name="Dacks J."/>
            <person name="Roger A.J."/>
        </authorList>
    </citation>
    <scope>NUCLEOTIDE SEQUENCE</scope>
    <source>
        <strain evidence="7">Busselton2</strain>
    </source>
</reference>
<evidence type="ECO:0000313" key="7">
    <source>
        <dbReference type="EMBL" id="KAJ3441381.1"/>
    </source>
</evidence>
<dbReference type="SUPFAM" id="SSF50729">
    <property type="entry name" value="PH domain-like"/>
    <property type="match status" value="1"/>
</dbReference>